<evidence type="ECO:0000259" key="7">
    <source>
        <dbReference type="PROSITE" id="PS50069"/>
    </source>
</evidence>
<dbReference type="Pfam" id="PF26557">
    <property type="entry name" value="Cullin_AB"/>
    <property type="match status" value="1"/>
</dbReference>
<dbReference type="Pfam" id="PF00888">
    <property type="entry name" value="Cullin"/>
    <property type="match status" value="1"/>
</dbReference>
<dbReference type="OrthoDB" id="27073at2759"/>
<dbReference type="GO" id="GO:0006511">
    <property type="term" value="P:ubiquitin-dependent protein catabolic process"/>
    <property type="evidence" value="ECO:0007669"/>
    <property type="project" value="InterPro"/>
</dbReference>
<evidence type="ECO:0000256" key="6">
    <source>
        <dbReference type="SAM" id="MobiDB-lite"/>
    </source>
</evidence>
<protein>
    <recommendedName>
        <fullName evidence="7">Cullin family profile domain-containing protein</fullName>
    </recommendedName>
</protein>
<proteinExistence type="inferred from homology"/>
<dbReference type="PROSITE" id="PS50069">
    <property type="entry name" value="CULLIN_2"/>
    <property type="match status" value="1"/>
</dbReference>
<evidence type="ECO:0000256" key="4">
    <source>
        <dbReference type="PROSITE-ProRule" id="PRU00330"/>
    </source>
</evidence>
<dbReference type="Gene3D" id="1.10.10.10">
    <property type="entry name" value="Winged helix-like DNA-binding domain superfamily/Winged helix DNA-binding domain"/>
    <property type="match status" value="1"/>
</dbReference>
<dbReference type="InterPro" id="IPR045093">
    <property type="entry name" value="Cullin"/>
</dbReference>
<dbReference type="GO" id="GO:0031625">
    <property type="term" value="F:ubiquitin protein ligase binding"/>
    <property type="evidence" value="ECO:0007669"/>
    <property type="project" value="InterPro"/>
</dbReference>
<dbReference type="PANTHER" id="PTHR11932">
    <property type="entry name" value="CULLIN"/>
    <property type="match status" value="1"/>
</dbReference>
<dbReference type="FunFam" id="1.10.10.10:FF:000014">
    <property type="entry name" value="Cullin 1"/>
    <property type="match status" value="1"/>
</dbReference>
<dbReference type="InterPro" id="IPR036390">
    <property type="entry name" value="WH_DNA-bd_sf"/>
</dbReference>
<feature type="compositionally biased region" description="Low complexity" evidence="6">
    <location>
        <begin position="395"/>
        <end position="411"/>
    </location>
</feature>
<evidence type="ECO:0000256" key="5">
    <source>
        <dbReference type="RuleBase" id="RU003829"/>
    </source>
</evidence>
<dbReference type="InterPro" id="IPR016158">
    <property type="entry name" value="Cullin_homology"/>
</dbReference>
<dbReference type="InterPro" id="IPR036388">
    <property type="entry name" value="WH-like_DNA-bd_sf"/>
</dbReference>
<evidence type="ECO:0000313" key="9">
    <source>
        <dbReference type="Proteomes" id="UP000467700"/>
    </source>
</evidence>
<evidence type="ECO:0000313" key="8">
    <source>
        <dbReference type="EMBL" id="CAA7266377.1"/>
    </source>
</evidence>
<accession>A0A8S0WN00</accession>
<dbReference type="SMART" id="SM00182">
    <property type="entry name" value="CULLIN"/>
    <property type="match status" value="1"/>
</dbReference>
<dbReference type="Gene3D" id="3.30.230.130">
    <property type="entry name" value="Cullin, Chain C, Domain 2"/>
    <property type="match status" value="1"/>
</dbReference>
<dbReference type="InterPro" id="IPR059120">
    <property type="entry name" value="Cullin-like_AB"/>
</dbReference>
<evidence type="ECO:0000256" key="2">
    <source>
        <dbReference type="ARBA" id="ARBA00022499"/>
    </source>
</evidence>
<feature type="domain" description="Cullin family profile" evidence="7">
    <location>
        <begin position="440"/>
        <end position="666"/>
    </location>
</feature>
<dbReference type="SUPFAM" id="SSF46785">
    <property type="entry name" value="Winged helix' DNA-binding domain"/>
    <property type="match status" value="1"/>
</dbReference>
<gene>
    <name evidence="8" type="ORF">AAE3_LOCUS8559</name>
</gene>
<dbReference type="InterPro" id="IPR016159">
    <property type="entry name" value="Cullin_repeat-like_dom_sf"/>
</dbReference>
<dbReference type="InterPro" id="IPR001373">
    <property type="entry name" value="Cullin_N"/>
</dbReference>
<keyword evidence="3" id="KW-0832">Ubl conjugation</keyword>
<comment type="similarity">
    <text evidence="1 4 5">Belongs to the cullin family.</text>
</comment>
<dbReference type="Pfam" id="PF10557">
    <property type="entry name" value="Cullin_Nedd8"/>
    <property type="match status" value="1"/>
</dbReference>
<evidence type="ECO:0000256" key="3">
    <source>
        <dbReference type="ARBA" id="ARBA00022843"/>
    </source>
</evidence>
<sequence length="794" mass="91429">MTSVFSLLSFPRTSDGLTALRPTTLATSLDDGSKVVKKSDGPIQIRIIGEYTAQAPQGKKQLELLRRSIRSILTRNDSLREPLPATYESIYQSCRSVVTVSHLGGDLYDILKILLHQNIRQLSIELPHDSPRKEYIATFNKALEWFEKQIVLLRSLLTYLDQVYVVHERGLLNVCDLGYMIVSEQIFGSAQVTNKLRNGIREWLTWERLGHEDTGLIPTLVQHLIRHQQYSAFEEFFVQITRDFYAKESEAEADRLKDEPETFFIQAQKWIEEEVERSKRVLPVTSWSIVRDTTETALWDGRMEWLSEGTLPDFMERKDFASLGKMYVLFARVRGTKTICDAFRNHIKATVASIVKDTERDDEMVQRLLDFKALADEAITTCFLQEKPAVSIITSTATTPPTPVSPTASTSKPPPKQPDQDFLYALSDAFTVSFKARRLKPAEMIAKYLDKAMRRGQGKSTDAEFQEMLDKVLALYRFTDDKDVFRTFYHRSLAKRLLLEKSASDDFEKAMLKKLKEQYDPEFGMGEEMFKDLALSRESMRDYHEKLSEDSPGRKLNAMVLQRSAWPFSVQKHSVDLPPAMQVELTKYGEFYKEKHSGHVLDWDHSLGTMALKAWFKPGMKELSVSMYQGLVLLLFNDATEISFKDIKEQTNMNDAELRRTLQSLACAKKKVLRKIPPGRDINDDDVFKFNPDFDDPHAKVHINSIQAKVTPEESKRTNASIEDDRKYYLDAAIVRIMKAKKELTYEQLKVATIDAVKSHFVPQVDTIKRRIESLVEQEYLERSEDRTTYLYVA</sequence>
<keyword evidence="2" id="KW-1017">Isopeptide bond</keyword>
<evidence type="ECO:0000256" key="1">
    <source>
        <dbReference type="ARBA" id="ARBA00006019"/>
    </source>
</evidence>
<dbReference type="SUPFAM" id="SSF75632">
    <property type="entry name" value="Cullin homology domain"/>
    <property type="match status" value="1"/>
</dbReference>
<dbReference type="SUPFAM" id="SSF74788">
    <property type="entry name" value="Cullin repeat-like"/>
    <property type="match status" value="1"/>
</dbReference>
<dbReference type="EMBL" id="CACVBS010000054">
    <property type="protein sequence ID" value="CAA7266377.1"/>
    <property type="molecule type" value="Genomic_DNA"/>
</dbReference>
<keyword evidence="9" id="KW-1185">Reference proteome</keyword>
<dbReference type="Proteomes" id="UP000467700">
    <property type="component" value="Unassembled WGS sequence"/>
</dbReference>
<name>A0A8S0WN00_CYCAE</name>
<dbReference type="InterPro" id="IPR036317">
    <property type="entry name" value="Cullin_homology_sf"/>
</dbReference>
<comment type="caution">
    <text evidence="8">The sequence shown here is derived from an EMBL/GenBank/DDBJ whole genome shotgun (WGS) entry which is preliminary data.</text>
</comment>
<dbReference type="Gene3D" id="1.20.1310.10">
    <property type="entry name" value="Cullin Repeats"/>
    <property type="match status" value="4"/>
</dbReference>
<dbReference type="InterPro" id="IPR019559">
    <property type="entry name" value="Cullin_neddylation_domain"/>
</dbReference>
<dbReference type="AlphaFoldDB" id="A0A8S0WN00"/>
<feature type="region of interest" description="Disordered" evidence="6">
    <location>
        <begin position="395"/>
        <end position="418"/>
    </location>
</feature>
<dbReference type="SMART" id="SM00884">
    <property type="entry name" value="Cullin_Nedd8"/>
    <property type="match status" value="1"/>
</dbReference>
<organism evidence="8 9">
    <name type="scientific">Cyclocybe aegerita</name>
    <name type="common">Black poplar mushroom</name>
    <name type="synonym">Agrocybe aegerita</name>
    <dbReference type="NCBI Taxonomy" id="1973307"/>
    <lineage>
        <taxon>Eukaryota</taxon>
        <taxon>Fungi</taxon>
        <taxon>Dikarya</taxon>
        <taxon>Basidiomycota</taxon>
        <taxon>Agaricomycotina</taxon>
        <taxon>Agaricomycetes</taxon>
        <taxon>Agaricomycetidae</taxon>
        <taxon>Agaricales</taxon>
        <taxon>Agaricineae</taxon>
        <taxon>Bolbitiaceae</taxon>
        <taxon>Cyclocybe</taxon>
    </lineage>
</organism>
<reference evidence="8 9" key="1">
    <citation type="submission" date="2020-01" db="EMBL/GenBank/DDBJ databases">
        <authorList>
            <person name="Gupta K D."/>
        </authorList>
    </citation>
    <scope>NUCLEOTIDE SEQUENCE [LARGE SCALE GENOMIC DNA]</scope>
</reference>